<dbReference type="PANTHER" id="PTHR37957:SF1">
    <property type="entry name" value="PHYTASE-LIKE DOMAIN-CONTAINING PROTEIN"/>
    <property type="match status" value="1"/>
</dbReference>
<evidence type="ECO:0000313" key="3">
    <source>
        <dbReference type="Proteomes" id="UP001431775"/>
    </source>
</evidence>
<dbReference type="Pfam" id="PF13449">
    <property type="entry name" value="Phytase-like"/>
    <property type="match status" value="1"/>
</dbReference>
<keyword evidence="3" id="KW-1185">Reference proteome</keyword>
<reference evidence="2" key="1">
    <citation type="submission" date="2023-05" db="EMBL/GenBank/DDBJ databases">
        <title>Whole genome sequence of Commensalibacter sp.</title>
        <authorList>
            <person name="Charoenyingcharoen P."/>
            <person name="Yukphan P."/>
        </authorList>
    </citation>
    <scope>NUCLEOTIDE SEQUENCE</scope>
    <source>
        <strain evidence="2">TBRC 10068</strain>
    </source>
</reference>
<evidence type="ECO:0000259" key="1">
    <source>
        <dbReference type="Pfam" id="PF13449"/>
    </source>
</evidence>
<proteinExistence type="predicted"/>
<comment type="caution">
    <text evidence="2">The sequence shown here is derived from an EMBL/GenBank/DDBJ whole genome shotgun (WGS) entry which is preliminary data.</text>
</comment>
<sequence length="415" mass="45848">MQLIPKNLVCDLKNLHIGQVENSQTQRLNNIASMSLGPTLSDGRRSVVFASDTPNTVSPENTKLVSFALDTTSSNLQLHYINQIGLPFDCQYTDPNGITYRIGGLSGIDYDPKTDTYLVESDHQTIDGASLGYSVMFRVKLNRLTDKNEHPTIEFLSAQPLVNEKGNPISDAESIRLDPNGNGFWYTTEEKPAGIYHYHQEGSVTKIAVPDNITTRAQDNLSLEGSSFAPDGSYYVSMERNLTGDATGYSRIMKYDANGNIVAQYAYYTDRPSTIGATSNGISEILSLDNNTLLIMERGDNKNQTGVTEGASRNRVRIYKVSLINAQNVLDIDYLAANNTKLLDKTKIFDSQDSSIVDKLNTNETKIDNIEGMTLGPKLPDGRQSLILVSDNNFNQSQYKTQFISLVLDDGDACF</sequence>
<dbReference type="Proteomes" id="UP001431775">
    <property type="component" value="Unassembled WGS sequence"/>
</dbReference>
<name>A0ABT6Q945_9PROT</name>
<dbReference type="InterPro" id="IPR027372">
    <property type="entry name" value="Phytase-like_dom"/>
</dbReference>
<accession>A0ABT6Q945</accession>
<dbReference type="PANTHER" id="PTHR37957">
    <property type="entry name" value="BLR7070 PROTEIN"/>
    <property type="match status" value="1"/>
</dbReference>
<gene>
    <name evidence="2" type="ORF">QJV33_08505</name>
</gene>
<dbReference type="EMBL" id="JASBAN010000001">
    <property type="protein sequence ID" value="MDI2113311.1"/>
    <property type="molecule type" value="Genomic_DNA"/>
</dbReference>
<dbReference type="InterPro" id="IPR011042">
    <property type="entry name" value="6-blade_b-propeller_TolB-like"/>
</dbReference>
<protein>
    <submittedName>
        <fullName evidence="2">Esterase-like activity of phytase family protein</fullName>
    </submittedName>
</protein>
<dbReference type="Gene3D" id="2.120.10.30">
    <property type="entry name" value="TolB, C-terminal domain"/>
    <property type="match status" value="1"/>
</dbReference>
<feature type="domain" description="Phytase-like" evidence="1">
    <location>
        <begin position="101"/>
        <end position="394"/>
    </location>
</feature>
<dbReference type="RefSeq" id="WP_281462922.1">
    <property type="nucleotide sequence ID" value="NZ_JASBAN010000001.1"/>
</dbReference>
<organism evidence="2 3">
    <name type="scientific">Commensalibacter nepenthis</name>
    <dbReference type="NCBI Taxonomy" id="3043872"/>
    <lineage>
        <taxon>Bacteria</taxon>
        <taxon>Pseudomonadati</taxon>
        <taxon>Pseudomonadota</taxon>
        <taxon>Alphaproteobacteria</taxon>
        <taxon>Acetobacterales</taxon>
        <taxon>Acetobacteraceae</taxon>
    </lineage>
</organism>
<dbReference type="SUPFAM" id="SSF63829">
    <property type="entry name" value="Calcium-dependent phosphotriesterase"/>
    <property type="match status" value="1"/>
</dbReference>
<evidence type="ECO:0000313" key="2">
    <source>
        <dbReference type="EMBL" id="MDI2113311.1"/>
    </source>
</evidence>